<dbReference type="OrthoDB" id="9787841at2"/>
<dbReference type="AlphaFoldDB" id="A0A2K2FRE2"/>
<name>A0A2K2FRE2_9CLOT</name>
<dbReference type="EMBL" id="NIOJ01000002">
    <property type="protein sequence ID" value="PNU01352.1"/>
    <property type="molecule type" value="Genomic_DNA"/>
</dbReference>
<keyword evidence="4" id="KW-1003">Cell membrane</keyword>
<dbReference type="InterPro" id="IPR000515">
    <property type="entry name" value="MetI-like"/>
</dbReference>
<keyword evidence="3 9" id="KW-0813">Transport</keyword>
<evidence type="ECO:0000256" key="6">
    <source>
        <dbReference type="ARBA" id="ARBA00022970"/>
    </source>
</evidence>
<evidence type="ECO:0000313" key="12">
    <source>
        <dbReference type="Proteomes" id="UP000236151"/>
    </source>
</evidence>
<dbReference type="FunFam" id="1.10.3720.10:FF:000033">
    <property type="entry name" value="Polar amino acid ABC transporter permease"/>
    <property type="match status" value="1"/>
</dbReference>
<evidence type="ECO:0000313" key="11">
    <source>
        <dbReference type="EMBL" id="PNU01352.1"/>
    </source>
</evidence>
<dbReference type="CDD" id="cd06261">
    <property type="entry name" value="TM_PBP2"/>
    <property type="match status" value="1"/>
</dbReference>
<evidence type="ECO:0000256" key="4">
    <source>
        <dbReference type="ARBA" id="ARBA00022475"/>
    </source>
</evidence>
<sequence length="232" mass="26086">MGFFGELQRKFIDDFIVKDRYMELVTGLRNTVIITIFSLILGVAIGLILALFKIVARQNRKFKVLDIIADVYITVIRGTPVVLQLMIWFYVVLFFVSEPIPVAILGFGINSGAYVAEIFRAGIQSIDKGQMEAGRSLGLSYWATMRYIILPQAFKNVLPALGNEFIALLKETSVAGYISVHDLTRGAYNIRNMTYDSFLPLIASATIYLIMVMIISSLLSVLERRLRQGDRS</sequence>
<feature type="transmembrane region" description="Helical" evidence="9">
    <location>
        <begin position="198"/>
        <end position="222"/>
    </location>
</feature>
<evidence type="ECO:0000256" key="9">
    <source>
        <dbReference type="RuleBase" id="RU363032"/>
    </source>
</evidence>
<dbReference type="PROSITE" id="PS50928">
    <property type="entry name" value="ABC_TM1"/>
    <property type="match status" value="1"/>
</dbReference>
<evidence type="ECO:0000256" key="1">
    <source>
        <dbReference type="ARBA" id="ARBA00004651"/>
    </source>
</evidence>
<evidence type="ECO:0000256" key="7">
    <source>
        <dbReference type="ARBA" id="ARBA00022989"/>
    </source>
</evidence>
<keyword evidence="12" id="KW-1185">Reference proteome</keyword>
<evidence type="ECO:0000259" key="10">
    <source>
        <dbReference type="PROSITE" id="PS50928"/>
    </source>
</evidence>
<keyword evidence="8 9" id="KW-0472">Membrane</keyword>
<gene>
    <name evidence="11" type="ORF">CDQ84_01415</name>
</gene>
<keyword evidence="7 9" id="KW-1133">Transmembrane helix</keyword>
<dbReference type="InterPro" id="IPR035906">
    <property type="entry name" value="MetI-like_sf"/>
</dbReference>
<feature type="domain" description="ABC transmembrane type-1" evidence="10">
    <location>
        <begin position="28"/>
        <end position="220"/>
    </location>
</feature>
<reference evidence="12" key="1">
    <citation type="submission" date="2017-06" db="EMBL/GenBank/DDBJ databases">
        <title>Investigating the central metabolism of Clostridium thermosuccinogenes.</title>
        <authorList>
            <person name="Koendjbiharie J.G."/>
            <person name="Van Kranenburg R."/>
            <person name="Vriesendorp B."/>
        </authorList>
    </citation>
    <scope>NUCLEOTIDE SEQUENCE [LARGE SCALE GENOMIC DNA]</scope>
    <source>
        <strain evidence="12">DSM 5806</strain>
    </source>
</reference>
<dbReference type="PANTHER" id="PTHR30614:SF20">
    <property type="entry name" value="GLUTAMINE TRANSPORT SYSTEM PERMEASE PROTEIN GLNP"/>
    <property type="match status" value="1"/>
</dbReference>
<dbReference type="GO" id="GO:0022857">
    <property type="term" value="F:transmembrane transporter activity"/>
    <property type="evidence" value="ECO:0007669"/>
    <property type="project" value="InterPro"/>
</dbReference>
<accession>A0A2K2FRE2</accession>
<dbReference type="KEGG" id="cthd:CDO33_04320"/>
<dbReference type="NCBIfam" id="TIGR01726">
    <property type="entry name" value="HEQRo_perm_3TM"/>
    <property type="match status" value="1"/>
</dbReference>
<dbReference type="Pfam" id="PF00528">
    <property type="entry name" value="BPD_transp_1"/>
    <property type="match status" value="1"/>
</dbReference>
<evidence type="ECO:0000256" key="5">
    <source>
        <dbReference type="ARBA" id="ARBA00022692"/>
    </source>
</evidence>
<dbReference type="GO" id="GO:0006865">
    <property type="term" value="P:amino acid transport"/>
    <property type="evidence" value="ECO:0007669"/>
    <property type="project" value="UniProtKB-KW"/>
</dbReference>
<keyword evidence="5 9" id="KW-0812">Transmembrane</keyword>
<keyword evidence="6" id="KW-0029">Amino-acid transport</keyword>
<organism evidence="11 12">
    <name type="scientific">Clostridium thermosuccinogenes</name>
    <dbReference type="NCBI Taxonomy" id="84032"/>
    <lineage>
        <taxon>Bacteria</taxon>
        <taxon>Bacillati</taxon>
        <taxon>Bacillota</taxon>
        <taxon>Clostridia</taxon>
        <taxon>Eubacteriales</taxon>
        <taxon>Clostridiaceae</taxon>
        <taxon>Clostridium</taxon>
    </lineage>
</organism>
<dbReference type="SUPFAM" id="SSF161098">
    <property type="entry name" value="MetI-like"/>
    <property type="match status" value="1"/>
</dbReference>
<dbReference type="Proteomes" id="UP000236151">
    <property type="component" value="Unassembled WGS sequence"/>
</dbReference>
<dbReference type="Gene3D" id="1.10.3720.10">
    <property type="entry name" value="MetI-like"/>
    <property type="match status" value="1"/>
</dbReference>
<feature type="transmembrane region" description="Helical" evidence="9">
    <location>
        <begin position="32"/>
        <end position="55"/>
    </location>
</feature>
<evidence type="ECO:0000256" key="8">
    <source>
        <dbReference type="ARBA" id="ARBA00023136"/>
    </source>
</evidence>
<evidence type="ECO:0000256" key="3">
    <source>
        <dbReference type="ARBA" id="ARBA00022448"/>
    </source>
</evidence>
<evidence type="ECO:0000256" key="2">
    <source>
        <dbReference type="ARBA" id="ARBA00010072"/>
    </source>
</evidence>
<comment type="subcellular location">
    <subcellularLocation>
        <location evidence="1 9">Cell membrane</location>
        <topology evidence="1 9">Multi-pass membrane protein</topology>
    </subcellularLocation>
</comment>
<protein>
    <submittedName>
        <fullName evidence="11">Amino acid ABC transporter permease</fullName>
    </submittedName>
</protein>
<dbReference type="InterPro" id="IPR010065">
    <property type="entry name" value="AA_ABC_transptr_permease_3TM"/>
</dbReference>
<dbReference type="PANTHER" id="PTHR30614">
    <property type="entry name" value="MEMBRANE COMPONENT OF AMINO ACID ABC TRANSPORTER"/>
    <property type="match status" value="1"/>
</dbReference>
<dbReference type="GO" id="GO:0043190">
    <property type="term" value="C:ATP-binding cassette (ABC) transporter complex"/>
    <property type="evidence" value="ECO:0007669"/>
    <property type="project" value="InterPro"/>
</dbReference>
<comment type="caution">
    <text evidence="11">The sequence shown here is derived from an EMBL/GenBank/DDBJ whole genome shotgun (WGS) entry which is preliminary data.</text>
</comment>
<comment type="similarity">
    <text evidence="2">Belongs to the binding-protein-dependent transport system permease family. HisMQ subfamily.</text>
</comment>
<dbReference type="InterPro" id="IPR043429">
    <property type="entry name" value="ArtM/GltK/GlnP/TcyL/YhdX-like"/>
</dbReference>
<proteinExistence type="inferred from homology"/>
<dbReference type="RefSeq" id="WP_103079932.1">
    <property type="nucleotide sequence ID" value="NZ_JBAIZC010000034.1"/>
</dbReference>